<protein>
    <submittedName>
        <fullName evidence="1">Uncharacterized protein</fullName>
    </submittedName>
</protein>
<dbReference type="Proteomes" id="UP000251402">
    <property type="component" value="Chromosome"/>
</dbReference>
<proteinExistence type="predicted"/>
<evidence type="ECO:0000313" key="2">
    <source>
        <dbReference type="Proteomes" id="UP000251402"/>
    </source>
</evidence>
<dbReference type="AlphaFoldDB" id="A0A5C1I6G0"/>
<sequence>MNRGSKTTIENLKAGDRFYKESDKKKQVWEITGEFEPAGQGKGFYYAYCLKDGGNPKYPDKLKSTLPVIFLRHK</sequence>
<dbReference type="EMBL" id="CP043450">
    <property type="protein sequence ID" value="QEM13454.1"/>
    <property type="molecule type" value="Genomic_DNA"/>
</dbReference>
<accession>A0A5C1I6G0</accession>
<dbReference type="KEGG" id="mrub:DEO27_026740"/>
<evidence type="ECO:0000313" key="1">
    <source>
        <dbReference type="EMBL" id="QEM13454.1"/>
    </source>
</evidence>
<gene>
    <name evidence="1" type="ORF">DEO27_026740</name>
</gene>
<reference evidence="1" key="1">
    <citation type="submission" date="2019-08" db="EMBL/GenBank/DDBJ databases">
        <title>Comparative genome analysis confer to the adaptation heavy metal polluted environment.</title>
        <authorList>
            <person name="Li Y."/>
        </authorList>
    </citation>
    <scope>NUCLEOTIDE SEQUENCE [LARGE SCALE GENOMIC DNA]</scope>
    <source>
        <strain evidence="1">P1</strain>
    </source>
</reference>
<keyword evidence="2" id="KW-1185">Reference proteome</keyword>
<name>A0A5C1I6G0_9SPHI</name>
<dbReference type="OrthoDB" id="773115at2"/>
<organism evidence="1 2">
    <name type="scientific">Mucilaginibacter rubeus</name>
    <dbReference type="NCBI Taxonomy" id="2027860"/>
    <lineage>
        <taxon>Bacteria</taxon>
        <taxon>Pseudomonadati</taxon>
        <taxon>Bacteroidota</taxon>
        <taxon>Sphingobacteriia</taxon>
        <taxon>Sphingobacteriales</taxon>
        <taxon>Sphingobacteriaceae</taxon>
        <taxon>Mucilaginibacter</taxon>
    </lineage>
</organism>
<dbReference type="RefSeq" id="WP_112574825.1">
    <property type="nucleotide sequence ID" value="NZ_CP043450.1"/>
</dbReference>